<dbReference type="Proteomes" id="UP001190700">
    <property type="component" value="Unassembled WGS sequence"/>
</dbReference>
<name>A0AAE0BF28_9CHLO</name>
<keyword evidence="1" id="KW-0472">Membrane</keyword>
<proteinExistence type="predicted"/>
<organism evidence="2 3">
    <name type="scientific">Cymbomonas tetramitiformis</name>
    <dbReference type="NCBI Taxonomy" id="36881"/>
    <lineage>
        <taxon>Eukaryota</taxon>
        <taxon>Viridiplantae</taxon>
        <taxon>Chlorophyta</taxon>
        <taxon>Pyramimonadophyceae</taxon>
        <taxon>Pyramimonadales</taxon>
        <taxon>Pyramimonadaceae</taxon>
        <taxon>Cymbomonas</taxon>
    </lineage>
</organism>
<reference evidence="2 3" key="1">
    <citation type="journal article" date="2015" name="Genome Biol. Evol.">
        <title>Comparative Genomics of a Bacterivorous Green Alga Reveals Evolutionary Causalities and Consequences of Phago-Mixotrophic Mode of Nutrition.</title>
        <authorList>
            <person name="Burns J.A."/>
            <person name="Paasch A."/>
            <person name="Narechania A."/>
            <person name="Kim E."/>
        </authorList>
    </citation>
    <scope>NUCLEOTIDE SEQUENCE [LARGE SCALE GENOMIC DNA]</scope>
    <source>
        <strain evidence="2 3">PLY_AMNH</strain>
    </source>
</reference>
<gene>
    <name evidence="2" type="ORF">CYMTET_54962</name>
</gene>
<evidence type="ECO:0000313" key="2">
    <source>
        <dbReference type="EMBL" id="KAK3234798.1"/>
    </source>
</evidence>
<dbReference type="AlphaFoldDB" id="A0AAE0BF28"/>
<keyword evidence="1" id="KW-1133">Transmembrane helix</keyword>
<evidence type="ECO:0000256" key="1">
    <source>
        <dbReference type="SAM" id="Phobius"/>
    </source>
</evidence>
<accession>A0AAE0BF28</accession>
<sequence>MRKSKYTLRKKSVTKSDQFQSKRKIPWTPKNHVGTSQRTEFADKLDYAFAYGEELAKLLRGPGFKSTVGLTLEGPEAESDFTVLLANMSHVFGPIARDEFTKLLDLDFEYDEYHLTLNELPYVVLPTLHKRRVQGASPLYSPVCSVLLLIFPGIPQYLRTPLM</sequence>
<evidence type="ECO:0000313" key="3">
    <source>
        <dbReference type="Proteomes" id="UP001190700"/>
    </source>
</evidence>
<dbReference type="EMBL" id="LGRX02035457">
    <property type="protein sequence ID" value="KAK3234798.1"/>
    <property type="molecule type" value="Genomic_DNA"/>
</dbReference>
<feature type="transmembrane region" description="Helical" evidence="1">
    <location>
        <begin position="139"/>
        <end position="158"/>
    </location>
</feature>
<keyword evidence="3" id="KW-1185">Reference proteome</keyword>
<keyword evidence="1" id="KW-0812">Transmembrane</keyword>
<comment type="caution">
    <text evidence="2">The sequence shown here is derived from an EMBL/GenBank/DDBJ whole genome shotgun (WGS) entry which is preliminary data.</text>
</comment>
<protein>
    <submittedName>
        <fullName evidence="2">Uncharacterized protein</fullName>
    </submittedName>
</protein>